<name>A0A212LQD4_9FIRM</name>
<dbReference type="Pfam" id="PF00205">
    <property type="entry name" value="TPP_enzyme_M"/>
    <property type="match status" value="1"/>
</dbReference>
<organism evidence="7">
    <name type="scientific">uncultured Sporomusa sp</name>
    <dbReference type="NCBI Taxonomy" id="307249"/>
    <lineage>
        <taxon>Bacteria</taxon>
        <taxon>Bacillati</taxon>
        <taxon>Bacillota</taxon>
        <taxon>Negativicutes</taxon>
        <taxon>Selenomonadales</taxon>
        <taxon>Sporomusaceae</taxon>
        <taxon>Sporomusa</taxon>
        <taxon>environmental samples</taxon>
    </lineage>
</organism>
<evidence type="ECO:0000256" key="1">
    <source>
        <dbReference type="ARBA" id="ARBA00007812"/>
    </source>
</evidence>
<reference evidence="7" key="1">
    <citation type="submission" date="2016-08" db="EMBL/GenBank/DDBJ databases">
        <authorList>
            <person name="Seilhamer J.J."/>
        </authorList>
    </citation>
    <scope>NUCLEOTIDE SEQUENCE</scope>
    <source>
        <strain evidence="7">86</strain>
    </source>
</reference>
<dbReference type="CDD" id="cd07035">
    <property type="entry name" value="TPP_PYR_POX_like"/>
    <property type="match status" value="1"/>
</dbReference>
<gene>
    <name evidence="7" type="ORF">KL86SPO_30067</name>
</gene>
<dbReference type="GO" id="GO:0003984">
    <property type="term" value="F:acetolactate synthase activity"/>
    <property type="evidence" value="ECO:0007669"/>
    <property type="project" value="TreeGrafter"/>
</dbReference>
<dbReference type="InterPro" id="IPR000399">
    <property type="entry name" value="TPP-bd_CS"/>
</dbReference>
<dbReference type="GO" id="GO:0050660">
    <property type="term" value="F:flavin adenine dinucleotide binding"/>
    <property type="evidence" value="ECO:0007669"/>
    <property type="project" value="TreeGrafter"/>
</dbReference>
<accession>A0A212LQD4</accession>
<sequence length="537" mass="58477">MPTLAEQLIKSFHALGVRYVFGIPGGPSIPYLDAMRNNGIEFILVANEQSAAIMADVFGRLTGIPGVCHATFGPGATNLLTGIGGALLDRSPVIALTTEVKDAEVGRRVQMNIDHQALYQPITKRTFRMTKGNFTATATDAFRIATSGVPGPVHIGLPADIDGEMLDSGTLIHNYEKVPFSMPDPSLFRQVATLLMEAKKPVLAVGLTAVRLGLHKLIQEFVDNNNIPVVLTPMAKGVIPEDHPCYAGVLFHAKSDMVASIYRKADLVIGIGYDSIEFNYESWMPNVPLVHIDVDPVDITPDYHSIYEITGNVSDTLSFLNSLKLPEYHWDFGQIQENKAQLFQALVPVCSNFSPSDLITTLREIVPQDTILTSDVGAHLHLLGQLWKTGEPNRFLITNGWSAMGFGIPAAIGAKLCQPSSTVICVTGDGGFLMNCGELLTARRLGLHIVVVVLCDRSLSLIDVKQQRQNLPQYGTDLYVGEYFGSDSFLGVPVLKARDQEEMRASLQKGLSMSGPVIIEALIDGSVYEQLIAKDYK</sequence>
<dbReference type="InterPro" id="IPR012001">
    <property type="entry name" value="Thiamin_PyroP_enz_TPP-bd_dom"/>
</dbReference>
<evidence type="ECO:0000313" key="7">
    <source>
        <dbReference type="EMBL" id="SCM79732.1"/>
    </source>
</evidence>
<dbReference type="SUPFAM" id="SSF52518">
    <property type="entry name" value="Thiamin diphosphate-binding fold (THDP-binding)"/>
    <property type="match status" value="2"/>
</dbReference>
<dbReference type="AlphaFoldDB" id="A0A212LQD4"/>
<dbReference type="SUPFAM" id="SSF52467">
    <property type="entry name" value="DHS-like NAD/FAD-binding domain"/>
    <property type="match status" value="1"/>
</dbReference>
<dbReference type="Gene3D" id="3.40.50.970">
    <property type="match status" value="2"/>
</dbReference>
<dbReference type="RefSeq" id="WP_288183591.1">
    <property type="nucleotide sequence ID" value="NZ_LT608335.1"/>
</dbReference>
<feature type="domain" description="Thiamine pyrophosphate enzyme N-terminal TPP-binding" evidence="6">
    <location>
        <begin position="3"/>
        <end position="117"/>
    </location>
</feature>
<dbReference type="PROSITE" id="PS00187">
    <property type="entry name" value="TPP_ENZYMES"/>
    <property type="match status" value="1"/>
</dbReference>
<dbReference type="FunFam" id="3.40.50.970:FF:000007">
    <property type="entry name" value="Acetolactate synthase"/>
    <property type="match status" value="1"/>
</dbReference>
<dbReference type="GO" id="GO:0030976">
    <property type="term" value="F:thiamine pyrophosphate binding"/>
    <property type="evidence" value="ECO:0007669"/>
    <property type="project" value="InterPro"/>
</dbReference>
<proteinExistence type="inferred from homology"/>
<dbReference type="GO" id="GO:0005948">
    <property type="term" value="C:acetolactate synthase complex"/>
    <property type="evidence" value="ECO:0007669"/>
    <property type="project" value="TreeGrafter"/>
</dbReference>
<evidence type="ECO:0000259" key="4">
    <source>
        <dbReference type="Pfam" id="PF00205"/>
    </source>
</evidence>
<evidence type="ECO:0000259" key="5">
    <source>
        <dbReference type="Pfam" id="PF02775"/>
    </source>
</evidence>
<dbReference type="Pfam" id="PF02776">
    <property type="entry name" value="TPP_enzyme_N"/>
    <property type="match status" value="1"/>
</dbReference>
<dbReference type="GO" id="GO:0009097">
    <property type="term" value="P:isoleucine biosynthetic process"/>
    <property type="evidence" value="ECO:0007669"/>
    <property type="project" value="TreeGrafter"/>
</dbReference>
<feature type="domain" description="Thiamine pyrophosphate enzyme central" evidence="4">
    <location>
        <begin position="189"/>
        <end position="318"/>
    </location>
</feature>
<dbReference type="PANTHER" id="PTHR18968:SF129">
    <property type="entry name" value="ACETOLACTATE SYNTHASE"/>
    <property type="match status" value="1"/>
</dbReference>
<dbReference type="Pfam" id="PF02775">
    <property type="entry name" value="TPP_enzyme_C"/>
    <property type="match status" value="1"/>
</dbReference>
<evidence type="ECO:0000259" key="6">
    <source>
        <dbReference type="Pfam" id="PF02776"/>
    </source>
</evidence>
<evidence type="ECO:0000256" key="3">
    <source>
        <dbReference type="RuleBase" id="RU362132"/>
    </source>
</evidence>
<dbReference type="InterPro" id="IPR011766">
    <property type="entry name" value="TPP_enzyme_TPP-bd"/>
</dbReference>
<dbReference type="GO" id="GO:0000287">
    <property type="term" value="F:magnesium ion binding"/>
    <property type="evidence" value="ECO:0007669"/>
    <property type="project" value="InterPro"/>
</dbReference>
<dbReference type="InterPro" id="IPR045229">
    <property type="entry name" value="TPP_enz"/>
</dbReference>
<protein>
    <recommendedName>
        <fullName evidence="8">Acetolactate synthase</fullName>
    </recommendedName>
</protein>
<comment type="similarity">
    <text evidence="1 3">Belongs to the TPP enzyme family.</text>
</comment>
<dbReference type="Gene3D" id="3.40.50.1220">
    <property type="entry name" value="TPP-binding domain"/>
    <property type="match status" value="1"/>
</dbReference>
<feature type="domain" description="Thiamine pyrophosphate enzyme TPP-binding" evidence="5">
    <location>
        <begin position="375"/>
        <end position="520"/>
    </location>
</feature>
<dbReference type="GO" id="GO:0009099">
    <property type="term" value="P:L-valine biosynthetic process"/>
    <property type="evidence" value="ECO:0007669"/>
    <property type="project" value="TreeGrafter"/>
</dbReference>
<keyword evidence="2 3" id="KW-0786">Thiamine pyrophosphate</keyword>
<dbReference type="InterPro" id="IPR029035">
    <property type="entry name" value="DHS-like_NAD/FAD-binding_dom"/>
</dbReference>
<evidence type="ECO:0008006" key="8">
    <source>
        <dbReference type="Google" id="ProtNLM"/>
    </source>
</evidence>
<dbReference type="InterPro" id="IPR029061">
    <property type="entry name" value="THDP-binding"/>
</dbReference>
<dbReference type="InterPro" id="IPR012000">
    <property type="entry name" value="Thiamin_PyroP_enz_cen_dom"/>
</dbReference>
<dbReference type="PANTHER" id="PTHR18968">
    <property type="entry name" value="THIAMINE PYROPHOSPHATE ENZYMES"/>
    <property type="match status" value="1"/>
</dbReference>
<evidence type="ECO:0000256" key="2">
    <source>
        <dbReference type="ARBA" id="ARBA00023052"/>
    </source>
</evidence>
<dbReference type="EMBL" id="FMJE01000003">
    <property type="protein sequence ID" value="SCM79732.1"/>
    <property type="molecule type" value="Genomic_DNA"/>
</dbReference>